<evidence type="ECO:0000313" key="5">
    <source>
        <dbReference type="Proteomes" id="UP000251211"/>
    </source>
</evidence>
<evidence type="ECO:0000256" key="2">
    <source>
        <dbReference type="SAM" id="MobiDB-lite"/>
    </source>
</evidence>
<dbReference type="EMBL" id="UAUI01000001">
    <property type="protein sequence ID" value="SPZ35274.1"/>
    <property type="molecule type" value="Genomic_DNA"/>
</dbReference>
<protein>
    <submittedName>
        <fullName evidence="4">Oxidoreductase</fullName>
        <ecNumber evidence="4">1.3.1.-</ecNumber>
    </submittedName>
</protein>
<dbReference type="InterPro" id="IPR036291">
    <property type="entry name" value="NAD(P)-bd_dom_sf"/>
</dbReference>
<feature type="domain" description="Enoyl reductase (ER)" evidence="3">
    <location>
        <begin position="22"/>
        <end position="259"/>
    </location>
</feature>
<dbReference type="SMART" id="SM00829">
    <property type="entry name" value="PKS_ER"/>
    <property type="match status" value="1"/>
</dbReference>
<dbReference type="Proteomes" id="UP000251211">
    <property type="component" value="Unassembled WGS sequence"/>
</dbReference>
<dbReference type="Pfam" id="PF00107">
    <property type="entry name" value="ADH_zinc_N"/>
    <property type="match status" value="1"/>
</dbReference>
<evidence type="ECO:0000313" key="4">
    <source>
        <dbReference type="EMBL" id="SPZ35274.1"/>
    </source>
</evidence>
<dbReference type="CDD" id="cd05288">
    <property type="entry name" value="PGDH"/>
    <property type="match status" value="1"/>
</dbReference>
<dbReference type="InterPro" id="IPR045010">
    <property type="entry name" value="MDR_fam"/>
</dbReference>
<name>A0AB38F6G1_RHOWR</name>
<dbReference type="SUPFAM" id="SSF51735">
    <property type="entry name" value="NAD(P)-binding Rossmann-fold domains"/>
    <property type="match status" value="1"/>
</dbReference>
<keyword evidence="1 4" id="KW-0560">Oxidoreductase</keyword>
<dbReference type="GO" id="GO:0016628">
    <property type="term" value="F:oxidoreductase activity, acting on the CH-CH group of donors, NAD or NADP as acceptor"/>
    <property type="evidence" value="ECO:0007669"/>
    <property type="project" value="InterPro"/>
</dbReference>
<dbReference type="PANTHER" id="PTHR43205:SF7">
    <property type="entry name" value="PROSTAGLANDIN REDUCTASE 1"/>
    <property type="match status" value="1"/>
</dbReference>
<sequence length="289" mass="30186">MVHGSFGWQEYVLARAEVHSVGSLEHIHGADSDLPAARAIPEGVAPTAVTGVLGTTGLTAYFGMLELGRPKPGDIVVVSGAAGATGSVAGQLAKIAGATVIGITGGPDKAQWLTDVAKFDATIDYKSEDVEQRIATLAPRGVDVFYDNVAGPILEAGIANIAQRGRVVLCGGISSGYSNEATRYGPKNLSTITVRSASMHGFIVTDFSDRFSEATERLSTWIRNGEITWLDDIQHGTIENAVDALNRLFDGKNFGKQLLEVAAPSAPGSPNSTAANGEAAQVERSHVGR</sequence>
<accession>A0AB38F6G1</accession>
<feature type="region of interest" description="Disordered" evidence="2">
    <location>
        <begin position="264"/>
        <end position="289"/>
    </location>
</feature>
<dbReference type="Gene3D" id="3.40.50.720">
    <property type="entry name" value="NAD(P)-binding Rossmann-like Domain"/>
    <property type="match status" value="1"/>
</dbReference>
<evidence type="ECO:0000256" key="1">
    <source>
        <dbReference type="ARBA" id="ARBA00023002"/>
    </source>
</evidence>
<proteinExistence type="predicted"/>
<organism evidence="4 5">
    <name type="scientific">Rhodococcus wratislaviensis</name>
    <name type="common">Tsukamurella wratislaviensis</name>
    <dbReference type="NCBI Taxonomy" id="44752"/>
    <lineage>
        <taxon>Bacteria</taxon>
        <taxon>Bacillati</taxon>
        <taxon>Actinomycetota</taxon>
        <taxon>Actinomycetes</taxon>
        <taxon>Mycobacteriales</taxon>
        <taxon>Nocardiaceae</taxon>
        <taxon>Rhodococcus</taxon>
    </lineage>
</organism>
<gene>
    <name evidence="4" type="primary">curA_1</name>
    <name evidence="4" type="ORF">NCTC13229_00689</name>
</gene>
<evidence type="ECO:0000259" key="3">
    <source>
        <dbReference type="SMART" id="SM00829"/>
    </source>
</evidence>
<dbReference type="AlphaFoldDB" id="A0AB38F6G1"/>
<dbReference type="InterPro" id="IPR013149">
    <property type="entry name" value="ADH-like_C"/>
</dbReference>
<dbReference type="FunFam" id="3.40.50.720:FF:000121">
    <property type="entry name" value="Prostaglandin reductase 2"/>
    <property type="match status" value="1"/>
</dbReference>
<comment type="caution">
    <text evidence="4">The sequence shown here is derived from an EMBL/GenBank/DDBJ whole genome shotgun (WGS) entry which is preliminary data.</text>
</comment>
<dbReference type="EC" id="1.3.1.-" evidence="4"/>
<dbReference type="InterPro" id="IPR020843">
    <property type="entry name" value="ER"/>
</dbReference>
<reference evidence="4 5" key="1">
    <citation type="submission" date="2018-06" db="EMBL/GenBank/DDBJ databases">
        <authorList>
            <consortium name="Pathogen Informatics"/>
            <person name="Doyle S."/>
        </authorList>
    </citation>
    <scope>NUCLEOTIDE SEQUENCE [LARGE SCALE GENOMIC DNA]</scope>
    <source>
        <strain evidence="4 5">NCTC13229</strain>
    </source>
</reference>
<dbReference type="PANTHER" id="PTHR43205">
    <property type="entry name" value="PROSTAGLANDIN REDUCTASE"/>
    <property type="match status" value="1"/>
</dbReference>